<dbReference type="Proteomes" id="UP000199050">
    <property type="component" value="Unassembled WGS sequence"/>
</dbReference>
<sequence length="133" mass="15394">MNKNIIKAVIILVIGVVIIGGITVYSLPKNEINRYITEFQSKKSNLKMYPDNIAEFLNFEEQNGLPAPLVKQKVINRSLNKVEILTGFEIMIYNSNNELAHVYSGELLFLLNRDKWNWEINAVKVIRGMQERR</sequence>
<evidence type="ECO:0000256" key="1">
    <source>
        <dbReference type="SAM" id="Phobius"/>
    </source>
</evidence>
<dbReference type="RefSeq" id="WP_090718650.1">
    <property type="nucleotide sequence ID" value="NZ_CBCSKY010000049.1"/>
</dbReference>
<accession>A0A1G9CRE2</accession>
<dbReference type="EMBL" id="FNDX01000045">
    <property type="protein sequence ID" value="SDK54273.1"/>
    <property type="molecule type" value="Genomic_DNA"/>
</dbReference>
<keyword evidence="1" id="KW-1133">Transmembrane helix</keyword>
<gene>
    <name evidence="2" type="ORF">SAMN05216192_1453</name>
</gene>
<name>A0A1G9CRE2_9BACL</name>
<proteinExistence type="predicted"/>
<organism evidence="2 3">
    <name type="scientific">Paenibacillus typhae</name>
    <dbReference type="NCBI Taxonomy" id="1174501"/>
    <lineage>
        <taxon>Bacteria</taxon>
        <taxon>Bacillati</taxon>
        <taxon>Bacillota</taxon>
        <taxon>Bacilli</taxon>
        <taxon>Bacillales</taxon>
        <taxon>Paenibacillaceae</taxon>
        <taxon>Paenibacillus</taxon>
    </lineage>
</organism>
<protein>
    <submittedName>
        <fullName evidence="2">Uncharacterized protein</fullName>
    </submittedName>
</protein>
<dbReference type="AlphaFoldDB" id="A0A1G9CRE2"/>
<keyword evidence="3" id="KW-1185">Reference proteome</keyword>
<keyword evidence="1" id="KW-0812">Transmembrane</keyword>
<dbReference type="OrthoDB" id="2990982at2"/>
<evidence type="ECO:0000313" key="3">
    <source>
        <dbReference type="Proteomes" id="UP000199050"/>
    </source>
</evidence>
<feature type="transmembrane region" description="Helical" evidence="1">
    <location>
        <begin position="6"/>
        <end position="27"/>
    </location>
</feature>
<reference evidence="3" key="1">
    <citation type="submission" date="2016-10" db="EMBL/GenBank/DDBJ databases">
        <authorList>
            <person name="Varghese N."/>
            <person name="Submissions S."/>
        </authorList>
    </citation>
    <scope>NUCLEOTIDE SEQUENCE [LARGE SCALE GENOMIC DNA]</scope>
    <source>
        <strain evidence="3">CGMCC 1.11012</strain>
    </source>
</reference>
<keyword evidence="1" id="KW-0472">Membrane</keyword>
<evidence type="ECO:0000313" key="2">
    <source>
        <dbReference type="EMBL" id="SDK54273.1"/>
    </source>
</evidence>